<sequence>MHLQIPAFLAASAFLTGLCAAVPVEQRPIKGKHAGPHRGHHGDDPFNKDFRDPYDHKIDTVAEDLQPLPIRNGQGTSILGPRNKPREKQNPDMIRPPSTDHGSMQNMRWSMADSHVRIEENGWTRQTTVREMPTSKQLAGVNMRLDEGVIRELHWHKEAEWAYVLEGSVRVTALDVEGGTFVDDLNKGDLWYFPSGHPHSLQGLAPNGTEFLLIFDSGEFSEESTFLLTDWLAHTPKSVISENFRLPPNTFDSLPESEKYIFQGSLPGSIDEEWPKGKGVKKSKLQFTHHMLEQEAKNSTGGAVRITDSRNFPISKTVAAAHLDIHPGAMREMHWHPNADEWSFFIRGRARVTIFAAEGNARTFDYSAGDVGIVPQNMGHFIENLSDDEPLEVLEIFRADEFQDFSLFQWMGETPKRLVADHLFKTDPESARKFAEVVESAEKDVIKSKWRKDVGVAEGEEVDGDEVWEEFQEYEL</sequence>
<accession>A0ACC3SIQ3</accession>
<proteinExistence type="predicted"/>
<name>A0ACC3SIQ3_9PEZI</name>
<keyword evidence="2" id="KW-1185">Reference proteome</keyword>
<organism evidence="1 2">
    <name type="scientific">Zalaria obscura</name>
    <dbReference type="NCBI Taxonomy" id="2024903"/>
    <lineage>
        <taxon>Eukaryota</taxon>
        <taxon>Fungi</taxon>
        <taxon>Dikarya</taxon>
        <taxon>Ascomycota</taxon>
        <taxon>Pezizomycotina</taxon>
        <taxon>Dothideomycetes</taxon>
        <taxon>Dothideomycetidae</taxon>
        <taxon>Dothideales</taxon>
        <taxon>Zalariaceae</taxon>
        <taxon>Zalaria</taxon>
    </lineage>
</organism>
<gene>
    <name evidence="1" type="ORF">M8818_002188</name>
</gene>
<evidence type="ECO:0000313" key="2">
    <source>
        <dbReference type="Proteomes" id="UP001320706"/>
    </source>
</evidence>
<reference evidence="1" key="1">
    <citation type="submission" date="2024-02" db="EMBL/GenBank/DDBJ databases">
        <title>Metagenome Assembled Genome of Zalaria obscura JY119.</title>
        <authorList>
            <person name="Vighnesh L."/>
            <person name="Jagadeeshwari U."/>
            <person name="Venkata Ramana C."/>
            <person name="Sasikala C."/>
        </authorList>
    </citation>
    <scope>NUCLEOTIDE SEQUENCE</scope>
    <source>
        <strain evidence="1">JY119</strain>
    </source>
</reference>
<dbReference type="Proteomes" id="UP001320706">
    <property type="component" value="Unassembled WGS sequence"/>
</dbReference>
<dbReference type="EMBL" id="JAMKPW020000009">
    <property type="protein sequence ID" value="KAK8215178.1"/>
    <property type="molecule type" value="Genomic_DNA"/>
</dbReference>
<protein>
    <submittedName>
        <fullName evidence="1">Uncharacterized protein</fullName>
    </submittedName>
</protein>
<comment type="caution">
    <text evidence="1">The sequence shown here is derived from an EMBL/GenBank/DDBJ whole genome shotgun (WGS) entry which is preliminary data.</text>
</comment>
<evidence type="ECO:0000313" key="1">
    <source>
        <dbReference type="EMBL" id="KAK8215178.1"/>
    </source>
</evidence>